<comment type="caution">
    <text evidence="1">The sequence shown here is derived from an EMBL/GenBank/DDBJ whole genome shotgun (WGS) entry which is preliminary data.</text>
</comment>
<evidence type="ECO:0000313" key="1">
    <source>
        <dbReference type="EMBL" id="PPQ99002.1"/>
    </source>
</evidence>
<organism evidence="1 2">
    <name type="scientific">Panaeolus cyanescens</name>
    <dbReference type="NCBI Taxonomy" id="181874"/>
    <lineage>
        <taxon>Eukaryota</taxon>
        <taxon>Fungi</taxon>
        <taxon>Dikarya</taxon>
        <taxon>Basidiomycota</taxon>
        <taxon>Agaricomycotina</taxon>
        <taxon>Agaricomycetes</taxon>
        <taxon>Agaricomycetidae</taxon>
        <taxon>Agaricales</taxon>
        <taxon>Agaricineae</taxon>
        <taxon>Galeropsidaceae</taxon>
        <taxon>Panaeolus</taxon>
    </lineage>
</organism>
<dbReference type="Gene3D" id="3.30.420.40">
    <property type="match status" value="1"/>
</dbReference>
<dbReference type="InParanoid" id="A0A409Y7E9"/>
<dbReference type="SUPFAM" id="SSF53067">
    <property type="entry name" value="Actin-like ATPase domain"/>
    <property type="match status" value="2"/>
</dbReference>
<dbReference type="Proteomes" id="UP000284842">
    <property type="component" value="Unassembled WGS sequence"/>
</dbReference>
<dbReference type="PANTHER" id="PTHR14187:SF5">
    <property type="entry name" value="HEAT SHOCK 70 KDA PROTEIN 12A"/>
    <property type="match status" value="1"/>
</dbReference>
<dbReference type="STRING" id="181874.A0A409Y7E9"/>
<dbReference type="InterPro" id="IPR043129">
    <property type="entry name" value="ATPase_NBD"/>
</dbReference>
<dbReference type="PANTHER" id="PTHR14187">
    <property type="entry name" value="ALPHA KINASE/ELONGATION FACTOR 2 KINASE"/>
    <property type="match status" value="1"/>
</dbReference>
<dbReference type="AlphaFoldDB" id="A0A409Y7E9"/>
<accession>A0A409Y7E9</accession>
<dbReference type="EMBL" id="NHTK01001371">
    <property type="protein sequence ID" value="PPQ99002.1"/>
    <property type="molecule type" value="Genomic_DNA"/>
</dbReference>
<name>A0A409Y7E9_9AGAR</name>
<gene>
    <name evidence="1" type="ORF">CVT24_003484</name>
</gene>
<sequence length="639" mass="71331">MSTSTARRPYAGTKRKLVIAFDVGTTFSGISYAIMDPGHVPEIRGVTQFPGQENVGGDCKIPTILYYDSLGAVRAAGAEAKNEAIEERALDEGWVKAEWYLVPSSEFEIWALVNHLDRFKLHLSPNTRNISQVTNRIPALPSGKTAVTVYADFLQYLYKCAENYIKERHANGVELWRSLQGNCQYVITHPNGWEGAQQSQLRRAAVLAKLFPDDANGHARLTFLTEGEASLHFCVGSDLTTESIRVKLAFSVVYWIKFTVDLKAGRGILIVDAGGGTIDISGYKHVARAGYEETAVPQCHLQGSIMVTNRAKGFLKGYLQGTRFYNDAEHIAESFDKSTKHVFRNVEDWQYIRFGSPRDHDVNCNIRRGQLKLSGSKVAEFFKPSVDSIVNSIKQQRRTASSDIRSVFLVGGFAANTYLFNEVKTAFVGANIDISRPDPNRVSKAVADGAVSFYLDRFVTARIAKFDYGTEIKRIYDVMDPAHQSRADGVMVDCLGRPYLLGAFSRVLSKGTKVKNAQQFRAGYRQESLSADQLRKVKVPIICYRGDMSLDWFDEDPLMFHTLCHVEADTPVMSSTLFPKFHYTMGGRTIQYYELRFEVGLTVGSTELTAHIRWSENGIEKSSAAELIYDPDAIIPGTT</sequence>
<proteinExistence type="predicted"/>
<dbReference type="OrthoDB" id="2963168at2759"/>
<keyword evidence="2" id="KW-1185">Reference proteome</keyword>
<protein>
    <submittedName>
        <fullName evidence="1">Uncharacterized protein</fullName>
    </submittedName>
</protein>
<reference evidence="1 2" key="1">
    <citation type="journal article" date="2018" name="Evol. Lett.">
        <title>Horizontal gene cluster transfer increased hallucinogenic mushroom diversity.</title>
        <authorList>
            <person name="Reynolds H.T."/>
            <person name="Vijayakumar V."/>
            <person name="Gluck-Thaler E."/>
            <person name="Korotkin H.B."/>
            <person name="Matheny P.B."/>
            <person name="Slot J.C."/>
        </authorList>
    </citation>
    <scope>NUCLEOTIDE SEQUENCE [LARGE SCALE GENOMIC DNA]</scope>
    <source>
        <strain evidence="1 2">2629</strain>
    </source>
</reference>
<evidence type="ECO:0000313" key="2">
    <source>
        <dbReference type="Proteomes" id="UP000284842"/>
    </source>
</evidence>
<dbReference type="CDD" id="cd10170">
    <property type="entry name" value="ASKHA_NBD_HSP70"/>
    <property type="match status" value="1"/>
</dbReference>